<feature type="domain" description="Endo-1,3(4)-beta-glucanase 1 carbohydrate binding" evidence="3">
    <location>
        <begin position="44"/>
        <end position="91"/>
    </location>
</feature>
<dbReference type="AlphaFoldDB" id="A0A8H7ISM0"/>
<reference evidence="4" key="2">
    <citation type="journal article" date="2018" name="DNA Res.">
        <title>Comparative genome and transcriptome analyses reveal adaptations to opportunistic infections in woody plant degrading pathogens of Botryosphaeriaceae.</title>
        <authorList>
            <person name="Yan J.Y."/>
            <person name="Zhao W.S."/>
            <person name="Chen Z."/>
            <person name="Xing Q.K."/>
            <person name="Zhang W."/>
            <person name="Chethana K.W.T."/>
            <person name="Xue M.F."/>
            <person name="Xu J.P."/>
            <person name="Phillips A.J.L."/>
            <person name="Wang Y."/>
            <person name="Liu J.H."/>
            <person name="Liu M."/>
            <person name="Zhou Y."/>
            <person name="Jayawardena R.S."/>
            <person name="Manawasinghe I.S."/>
            <person name="Huang J.B."/>
            <person name="Qiao G.H."/>
            <person name="Fu C.Y."/>
            <person name="Guo F.F."/>
            <person name="Dissanayake A.J."/>
            <person name="Peng Y.L."/>
            <person name="Hyde K.D."/>
            <person name="Li X.H."/>
        </authorList>
    </citation>
    <scope>NUCLEOTIDE SEQUENCE</scope>
    <source>
        <strain evidence="4">CSS-01s</strain>
    </source>
</reference>
<feature type="compositionally biased region" description="Low complexity" evidence="1">
    <location>
        <begin position="13"/>
        <end position="22"/>
    </location>
</feature>
<feature type="compositionally biased region" description="Polar residues" evidence="1">
    <location>
        <begin position="732"/>
        <end position="741"/>
    </location>
</feature>
<feature type="compositionally biased region" description="Low complexity" evidence="1">
    <location>
        <begin position="516"/>
        <end position="536"/>
    </location>
</feature>
<feature type="compositionally biased region" description="Polar residues" evidence="1">
    <location>
        <begin position="763"/>
        <end position="773"/>
    </location>
</feature>
<sequence>MALSFTSTSAAVTSAGASPTGSLFPTASQTSPTFSPDSASIFLCGDRAFRPSEYTCYDGSTLCPVQGGGRFESCGGSCYDPGLYGCVSGGLQPIVDGKFLDGMTPSHTIAVPVTQWPSNVPTPLLSSISSSSPTTSPTSSRTSSTLSTSTRSSSTSSKTSSKSSSTSSSTSSTASSTSSSSSSSSASASASSSSTAAPTRDDDNGNGLSTNQIAAIASSISAAAVIFIMAGFFLFRRHKSQTARASQQVYPELAYLYDPPVPGSENGSRGALPSGASPRTPGGGGGSGEPVGPFGVGGPGGSDGDDDGATGAGATALGATLRGGGGSSDQRSSSPEGRSAGSRSSSVGSVVSFLGPGGRPPVMGEGMAALNGSSSGSSNAALLAASARRDREAGNGSPLAPVPSRSDDENAANGEEARPFLTAAGAVAAGGSSGASSRDRSAERGGAVTTHQRDETALWNGEEMDRELGERLHEQQVEEARQRRERARAFLLQAKERQEQRIPMPSHAPANGESSAGMTAAAAGAAAVGGAAAALASKGQQRNATNPKLQHMQSREQQWWQQPSSPTATSPTQSSGAAFFPPPAATHANQGYYPIYPPISPTYPRSGPILTSQHIEANRLEQVQHARATAAAASSPPTTTTAYPTFHRPGPNNYPAPSNWQQSPNGSYTYTNNGATAAAAAASVRGRPFFHQNTSYVPPHRATIDNYSSLSSPNNNNGFGPIVNAPRRGSAGSIQSGSVYSTIPEEESHPPQRPQQQQQRKQSLQSIMRQMNSLDEEDSEGDEGQGFLQAPRRVLSVRNGAVTPSTDGEEDERDGGARRSGGAKKEVRWARDDGVERNLI</sequence>
<dbReference type="Pfam" id="PF10645">
    <property type="entry name" value="Carb_bind"/>
    <property type="match status" value="1"/>
</dbReference>
<dbReference type="Proteomes" id="UP000627934">
    <property type="component" value="Unassembled WGS sequence"/>
</dbReference>
<dbReference type="InterPro" id="IPR018909">
    <property type="entry name" value="Eng1_septum"/>
</dbReference>
<dbReference type="EMBL" id="MDYX01000040">
    <property type="protein sequence ID" value="KAF9630610.1"/>
    <property type="molecule type" value="Genomic_DNA"/>
</dbReference>
<keyword evidence="2" id="KW-0812">Transmembrane</keyword>
<evidence type="ECO:0000313" key="4">
    <source>
        <dbReference type="EMBL" id="KAF9630610.1"/>
    </source>
</evidence>
<feature type="transmembrane region" description="Helical" evidence="2">
    <location>
        <begin position="213"/>
        <end position="235"/>
    </location>
</feature>
<proteinExistence type="predicted"/>
<comment type="caution">
    <text evidence="4">The sequence shown here is derived from an EMBL/GenBank/DDBJ whole genome shotgun (WGS) entry which is preliminary data.</text>
</comment>
<protein>
    <recommendedName>
        <fullName evidence="3">Endo-1,3(4)-beta-glucanase 1 carbohydrate binding domain-containing protein</fullName>
    </recommendedName>
</protein>
<dbReference type="GO" id="GO:0030246">
    <property type="term" value="F:carbohydrate binding"/>
    <property type="evidence" value="ECO:0007669"/>
    <property type="project" value="InterPro"/>
</dbReference>
<feature type="region of interest" description="Disordered" evidence="1">
    <location>
        <begin position="124"/>
        <end position="206"/>
    </location>
</feature>
<gene>
    <name evidence="4" type="ORF">BFW01_g1172</name>
</gene>
<feature type="compositionally biased region" description="Basic and acidic residues" evidence="1">
    <location>
        <begin position="466"/>
        <end position="482"/>
    </location>
</feature>
<evidence type="ECO:0000256" key="2">
    <source>
        <dbReference type="SAM" id="Phobius"/>
    </source>
</evidence>
<feature type="compositionally biased region" description="Low complexity" evidence="1">
    <location>
        <begin position="707"/>
        <end position="717"/>
    </location>
</feature>
<feature type="compositionally biased region" description="Polar residues" evidence="1">
    <location>
        <begin position="655"/>
        <end position="671"/>
    </location>
</feature>
<feature type="compositionally biased region" description="Low complexity" evidence="1">
    <location>
        <begin position="328"/>
        <end position="352"/>
    </location>
</feature>
<keyword evidence="2" id="KW-0472">Membrane</keyword>
<evidence type="ECO:0000259" key="3">
    <source>
        <dbReference type="Pfam" id="PF10645"/>
    </source>
</evidence>
<feature type="compositionally biased region" description="Low complexity" evidence="1">
    <location>
        <begin position="423"/>
        <end position="436"/>
    </location>
</feature>
<feature type="region of interest" description="Disordered" evidence="1">
    <location>
        <begin position="13"/>
        <end position="35"/>
    </location>
</feature>
<evidence type="ECO:0000256" key="1">
    <source>
        <dbReference type="SAM" id="MobiDB-lite"/>
    </source>
</evidence>
<feature type="compositionally biased region" description="Low complexity" evidence="1">
    <location>
        <begin position="561"/>
        <end position="579"/>
    </location>
</feature>
<feature type="compositionally biased region" description="Low complexity" evidence="1">
    <location>
        <begin position="124"/>
        <end position="198"/>
    </location>
</feature>
<reference evidence="4" key="1">
    <citation type="submission" date="2016-08" db="EMBL/GenBank/DDBJ databases">
        <authorList>
            <person name="Yan J."/>
        </authorList>
    </citation>
    <scope>NUCLEOTIDE SEQUENCE</scope>
    <source>
        <strain evidence="4">CSS-01s</strain>
    </source>
</reference>
<feature type="compositionally biased region" description="Polar residues" evidence="1">
    <location>
        <begin position="23"/>
        <end position="35"/>
    </location>
</feature>
<name>A0A8H7ISM0_9PEZI</name>
<feature type="region of interest" description="Disordered" evidence="1">
    <location>
        <begin position="261"/>
        <end position="584"/>
    </location>
</feature>
<evidence type="ECO:0000313" key="5">
    <source>
        <dbReference type="Proteomes" id="UP000627934"/>
    </source>
</evidence>
<keyword evidence="2" id="KW-1133">Transmembrane helix</keyword>
<accession>A0A8H7ISM0</accession>
<feature type="region of interest" description="Disordered" evidence="1">
    <location>
        <begin position="624"/>
        <end position="671"/>
    </location>
</feature>
<feature type="compositionally biased region" description="Low complexity" evidence="1">
    <location>
        <begin position="368"/>
        <end position="386"/>
    </location>
</feature>
<feature type="compositionally biased region" description="Polar residues" evidence="1">
    <location>
        <begin position="538"/>
        <end position="560"/>
    </location>
</feature>
<feature type="compositionally biased region" description="Gly residues" evidence="1">
    <location>
        <begin position="281"/>
        <end position="302"/>
    </location>
</feature>
<organism evidence="4 5">
    <name type="scientific">Lasiodiplodia theobromae</name>
    <dbReference type="NCBI Taxonomy" id="45133"/>
    <lineage>
        <taxon>Eukaryota</taxon>
        <taxon>Fungi</taxon>
        <taxon>Dikarya</taxon>
        <taxon>Ascomycota</taxon>
        <taxon>Pezizomycotina</taxon>
        <taxon>Dothideomycetes</taxon>
        <taxon>Dothideomycetes incertae sedis</taxon>
        <taxon>Botryosphaeriales</taxon>
        <taxon>Botryosphaeriaceae</taxon>
        <taxon>Lasiodiplodia</taxon>
    </lineage>
</organism>
<feature type="compositionally biased region" description="Basic and acidic residues" evidence="1">
    <location>
        <begin position="823"/>
        <end position="840"/>
    </location>
</feature>
<feature type="compositionally biased region" description="Acidic residues" evidence="1">
    <location>
        <begin position="774"/>
        <end position="783"/>
    </location>
</feature>
<feature type="compositionally biased region" description="Low complexity" evidence="1">
    <location>
        <begin position="628"/>
        <end position="645"/>
    </location>
</feature>
<feature type="region of interest" description="Disordered" evidence="1">
    <location>
        <begin position="707"/>
        <end position="840"/>
    </location>
</feature>